<dbReference type="GO" id="GO:0000109">
    <property type="term" value="C:nucleotide-excision repair complex"/>
    <property type="evidence" value="ECO:0007669"/>
    <property type="project" value="TreeGrafter"/>
</dbReference>
<dbReference type="GeneID" id="31015197"/>
<dbReference type="PRINTS" id="PR00320">
    <property type="entry name" value="GPROTEINBRPT"/>
</dbReference>
<dbReference type="PANTHER" id="PTHR46202:SF1">
    <property type="entry name" value="DNA EXCISION REPAIR PROTEIN ERCC-8"/>
    <property type="match status" value="1"/>
</dbReference>
<keyword evidence="1 5" id="KW-0853">WD repeat</keyword>
<feature type="repeat" description="WD" evidence="5">
    <location>
        <begin position="263"/>
        <end position="304"/>
    </location>
</feature>
<comment type="caution">
    <text evidence="6">The sequence shown here is derived from an EMBL/GenBank/DDBJ whole genome shotgun (WGS) entry which is preliminary data.</text>
</comment>
<dbReference type="PROSITE" id="PS50294">
    <property type="entry name" value="WD_REPEATS_REGION"/>
    <property type="match status" value="3"/>
</dbReference>
<keyword evidence="2" id="KW-0677">Repeat</keyword>
<dbReference type="PROSITE" id="PS00678">
    <property type="entry name" value="WD_REPEATS_1"/>
    <property type="match status" value="3"/>
</dbReference>
<dbReference type="STRING" id="236234.A0A1J9QUW8"/>
<dbReference type="OrthoDB" id="361494at2759"/>
<protein>
    <submittedName>
        <fullName evidence="6">Wd40 repeat-like protein</fullName>
    </submittedName>
</protein>
<dbReference type="RefSeq" id="XP_020129042.1">
    <property type="nucleotide sequence ID" value="XM_020274936.1"/>
</dbReference>
<keyword evidence="3" id="KW-0227">DNA damage</keyword>
<dbReference type="PROSITE" id="PS50082">
    <property type="entry name" value="WD_REPEATS_2"/>
    <property type="match status" value="3"/>
</dbReference>
<evidence type="ECO:0000256" key="3">
    <source>
        <dbReference type="ARBA" id="ARBA00022763"/>
    </source>
</evidence>
<dbReference type="GO" id="GO:0006283">
    <property type="term" value="P:transcription-coupled nucleotide-excision repair"/>
    <property type="evidence" value="ECO:0007669"/>
    <property type="project" value="InterPro"/>
</dbReference>
<dbReference type="SUPFAM" id="SSF50978">
    <property type="entry name" value="WD40 repeat-like"/>
    <property type="match status" value="1"/>
</dbReference>
<organism evidence="6 7">
    <name type="scientific">Diplodia corticola</name>
    <dbReference type="NCBI Taxonomy" id="236234"/>
    <lineage>
        <taxon>Eukaryota</taxon>
        <taxon>Fungi</taxon>
        <taxon>Dikarya</taxon>
        <taxon>Ascomycota</taxon>
        <taxon>Pezizomycotina</taxon>
        <taxon>Dothideomycetes</taxon>
        <taxon>Dothideomycetes incertae sedis</taxon>
        <taxon>Botryosphaeriales</taxon>
        <taxon>Botryosphaeriaceae</taxon>
        <taxon>Diplodia</taxon>
    </lineage>
</organism>
<dbReference type="GO" id="GO:0000209">
    <property type="term" value="P:protein polyubiquitination"/>
    <property type="evidence" value="ECO:0007669"/>
    <property type="project" value="TreeGrafter"/>
</dbReference>
<dbReference type="EMBL" id="MNUE01000036">
    <property type="protein sequence ID" value="OJD32782.1"/>
    <property type="molecule type" value="Genomic_DNA"/>
</dbReference>
<dbReference type="Gene3D" id="2.130.10.10">
    <property type="entry name" value="YVTN repeat-like/Quinoprotein amine dehydrogenase"/>
    <property type="match status" value="1"/>
</dbReference>
<dbReference type="Proteomes" id="UP000183809">
    <property type="component" value="Unassembled WGS sequence"/>
</dbReference>
<evidence type="ECO:0000256" key="2">
    <source>
        <dbReference type="ARBA" id="ARBA00022737"/>
    </source>
</evidence>
<dbReference type="GO" id="GO:0043161">
    <property type="term" value="P:proteasome-mediated ubiquitin-dependent protein catabolic process"/>
    <property type="evidence" value="ECO:0007669"/>
    <property type="project" value="TreeGrafter"/>
</dbReference>
<evidence type="ECO:0000256" key="4">
    <source>
        <dbReference type="ARBA" id="ARBA00023204"/>
    </source>
</evidence>
<feature type="repeat" description="WD" evidence="5">
    <location>
        <begin position="52"/>
        <end position="94"/>
    </location>
</feature>
<dbReference type="Pfam" id="PF00400">
    <property type="entry name" value="WD40"/>
    <property type="match status" value="4"/>
</dbReference>
<name>A0A1J9QUW8_9PEZI</name>
<keyword evidence="7" id="KW-1185">Reference proteome</keyword>
<evidence type="ECO:0000256" key="5">
    <source>
        <dbReference type="PROSITE-ProRule" id="PRU00221"/>
    </source>
</evidence>
<dbReference type="InterPro" id="IPR036322">
    <property type="entry name" value="WD40_repeat_dom_sf"/>
</dbReference>
<dbReference type="InterPro" id="IPR015943">
    <property type="entry name" value="WD40/YVTN_repeat-like_dom_sf"/>
</dbReference>
<evidence type="ECO:0000256" key="1">
    <source>
        <dbReference type="ARBA" id="ARBA00022574"/>
    </source>
</evidence>
<feature type="repeat" description="WD" evidence="5">
    <location>
        <begin position="193"/>
        <end position="228"/>
    </location>
</feature>
<dbReference type="PANTHER" id="PTHR46202">
    <property type="entry name" value="DNA EXCISION REPAIR PROTEIN ERCC-8"/>
    <property type="match status" value="1"/>
</dbReference>
<dbReference type="InterPro" id="IPR019775">
    <property type="entry name" value="WD40_repeat_CS"/>
</dbReference>
<dbReference type="SMART" id="SM00320">
    <property type="entry name" value="WD40"/>
    <property type="match status" value="5"/>
</dbReference>
<sequence length="451" mass="48962">MNALLLNRALGVISPPAFQRHETTRLLHALQSTPVRFDGSAQADGDALPEEVKAHAAGVNAMTIDKFEGRYLLSGGADSSICMWDLESREEGSVDTVYPLGTLPKTSKAHRFGVTHVSFYPFDSLAFLCSSYDHTLKIYSSETLQLSASFDLNHVVYSHSMSSIASHLLVACATQQPTVRLVDLRSGAATHSLAGHAGAVLSTAWSPTTEHIVASGGADGTVRFWDIRRSAGCLGLLDKEDSIGVAGLDGLGGSSARNNRQQGRAHGGAVNGVVWTEDGRHVVTAGHDERVRVWDTATGANTLASFGPAVKNAHLSALLPLVSPPALTAPGKECLFYPSEREILVYELFDGRLLRRLKAPHCATGTVGAAGNQKQLKNRTTALAWRAHDVEVYSAHADGTIRAWAPRTEEDVMADDEERQEAEHEEQTRKRKREALEEIYRDFTKKQMIFN</sequence>
<accession>A0A1J9QUW8</accession>
<gene>
    <name evidence="6" type="ORF">BKCO1_3600065</name>
</gene>
<dbReference type="InterPro" id="IPR042238">
    <property type="entry name" value="Rad28/ERCC8/Ckn1/ATCSA-1"/>
</dbReference>
<evidence type="ECO:0000313" key="6">
    <source>
        <dbReference type="EMBL" id="OJD32782.1"/>
    </source>
</evidence>
<keyword evidence="4" id="KW-0234">DNA repair</keyword>
<reference evidence="6 7" key="1">
    <citation type="submission" date="2016-10" db="EMBL/GenBank/DDBJ databases">
        <title>Proteomics and genomics reveal pathogen-plant mechanisms compatible with a hemibiotrophic lifestyle of Diplodia corticola.</title>
        <authorList>
            <person name="Fernandes I."/>
            <person name="De Jonge R."/>
            <person name="Van De Peer Y."/>
            <person name="Devreese B."/>
            <person name="Alves A."/>
            <person name="Esteves A.C."/>
        </authorList>
    </citation>
    <scope>NUCLEOTIDE SEQUENCE [LARGE SCALE GENOMIC DNA]</scope>
    <source>
        <strain evidence="6 7">CBS 112549</strain>
    </source>
</reference>
<dbReference type="InterPro" id="IPR020472">
    <property type="entry name" value="WD40_PAC1"/>
</dbReference>
<proteinExistence type="predicted"/>
<dbReference type="AlphaFoldDB" id="A0A1J9QUW8"/>
<dbReference type="GO" id="GO:0031464">
    <property type="term" value="C:Cul4A-RING E3 ubiquitin ligase complex"/>
    <property type="evidence" value="ECO:0007669"/>
    <property type="project" value="TreeGrafter"/>
</dbReference>
<dbReference type="InterPro" id="IPR001680">
    <property type="entry name" value="WD40_rpt"/>
</dbReference>
<evidence type="ECO:0000313" key="7">
    <source>
        <dbReference type="Proteomes" id="UP000183809"/>
    </source>
</evidence>